<accession>A0ABR0EUJ0</accession>
<dbReference type="EMBL" id="JAXOVC010000002">
    <property type="protein sequence ID" value="KAK4505257.1"/>
    <property type="molecule type" value="Genomic_DNA"/>
</dbReference>
<feature type="region of interest" description="Disordered" evidence="1">
    <location>
        <begin position="158"/>
        <end position="279"/>
    </location>
</feature>
<feature type="compositionally biased region" description="Polar residues" evidence="1">
    <location>
        <begin position="225"/>
        <end position="237"/>
    </location>
</feature>
<feature type="compositionally biased region" description="Low complexity" evidence="1">
    <location>
        <begin position="257"/>
        <end position="270"/>
    </location>
</feature>
<proteinExistence type="predicted"/>
<feature type="compositionally biased region" description="Acidic residues" evidence="1">
    <location>
        <begin position="183"/>
        <end position="192"/>
    </location>
</feature>
<feature type="region of interest" description="Disordered" evidence="1">
    <location>
        <begin position="700"/>
        <end position="719"/>
    </location>
</feature>
<feature type="region of interest" description="Disordered" evidence="1">
    <location>
        <begin position="596"/>
        <end position="624"/>
    </location>
</feature>
<gene>
    <name evidence="2" type="ORF">PRZ48_003220</name>
</gene>
<name>A0ABR0EUJ0_ZASCE</name>
<protein>
    <submittedName>
        <fullName evidence="2">Uncharacterized protein</fullName>
    </submittedName>
</protein>
<feature type="region of interest" description="Disordered" evidence="1">
    <location>
        <begin position="317"/>
        <end position="426"/>
    </location>
</feature>
<reference evidence="2 3" key="1">
    <citation type="journal article" date="2023" name="G3 (Bethesda)">
        <title>A chromosome-level genome assembly of Zasmidium syzygii isolated from banana leaves.</title>
        <authorList>
            <person name="van Westerhoven A.C."/>
            <person name="Mehrabi R."/>
            <person name="Talebi R."/>
            <person name="Steentjes M.B.F."/>
            <person name="Corcolon B."/>
            <person name="Chong P.A."/>
            <person name="Kema G.H.J."/>
            <person name="Seidl M.F."/>
        </authorList>
    </citation>
    <scope>NUCLEOTIDE SEQUENCE [LARGE SCALE GENOMIC DNA]</scope>
    <source>
        <strain evidence="2 3">P124</strain>
    </source>
</reference>
<dbReference type="Proteomes" id="UP001305779">
    <property type="component" value="Unassembled WGS sequence"/>
</dbReference>
<evidence type="ECO:0000256" key="1">
    <source>
        <dbReference type="SAM" id="MobiDB-lite"/>
    </source>
</evidence>
<keyword evidence="3" id="KW-1185">Reference proteome</keyword>
<evidence type="ECO:0000313" key="3">
    <source>
        <dbReference type="Proteomes" id="UP001305779"/>
    </source>
</evidence>
<feature type="compositionally biased region" description="Low complexity" evidence="1">
    <location>
        <begin position="173"/>
        <end position="182"/>
    </location>
</feature>
<feature type="compositionally biased region" description="Basic and acidic residues" evidence="1">
    <location>
        <begin position="701"/>
        <end position="712"/>
    </location>
</feature>
<feature type="compositionally biased region" description="Basic and acidic residues" evidence="1">
    <location>
        <begin position="342"/>
        <end position="353"/>
    </location>
</feature>
<comment type="caution">
    <text evidence="2">The sequence shown here is derived from an EMBL/GenBank/DDBJ whole genome shotgun (WGS) entry which is preliminary data.</text>
</comment>
<sequence>MSHEQRFQARLQAQFQEAGARILRLEATLAQKDDHITQKDSQIANLNAQIQRMMNSSSSGNGKQHMTTAMQTQINQANTRVMSAENTLKQSVRNWNKYQAQWHQEKHDLWKQIQHQKQLIEDLRKENMALRSSGGNANNADMETMVKNYKALEKQFEAHKKHDSQAKNFPASAKGKAVVAEAGADDDEDDEETHPPSLKQEPVEEHAPGQAAATSHESLGYGPPQQASPFASISHGLSSAPGPTAQFSPAQTPHRPSFAQQRASFAARAASTVSSNAGPSIVAATPPTGQSNFTDEQFVPPTPTAFRQDSEVIHVSSNHRSRANAVDLSATDSTARAVKRRRESEQDQIKSELRGLTITDPASQANLKIKDPQARTRQGSRRSGPLEIINLCESPSPDPPTKRQRNSNGGYYAPAPTQPRRPTRPDIEDRMKYKAVVSQSHGRNASISYLDSVEDLADAAQDLWEQIGAVYDLWEEAKGEDWKYEFEVKLKNQDSKHCVSSKLKIEGRESGKSKWRPGCETQLPSVLASLRNMDHASYIAKLLADNENADAGAHMTFRDLLAIRKGHNNATVSTNATNTKATQALPREQPQRLIEASKSTPSNAPDTPVEPQTVPEPPETSLQSQMDNLSKCVWETRAVVQGMNERLAKLENKRHTKSTSNDYSLLIILILTKGTSSIDQELRQLKVAVAALHRLVLKRKATNEEREPHENQETGPVQQ</sequence>
<organism evidence="2 3">
    <name type="scientific">Zasmidium cellare</name>
    <name type="common">Wine cellar mold</name>
    <name type="synonym">Racodium cellare</name>
    <dbReference type="NCBI Taxonomy" id="395010"/>
    <lineage>
        <taxon>Eukaryota</taxon>
        <taxon>Fungi</taxon>
        <taxon>Dikarya</taxon>
        <taxon>Ascomycota</taxon>
        <taxon>Pezizomycotina</taxon>
        <taxon>Dothideomycetes</taxon>
        <taxon>Dothideomycetidae</taxon>
        <taxon>Mycosphaerellales</taxon>
        <taxon>Mycosphaerellaceae</taxon>
        <taxon>Zasmidium</taxon>
    </lineage>
</organism>
<evidence type="ECO:0000313" key="2">
    <source>
        <dbReference type="EMBL" id="KAK4505257.1"/>
    </source>
</evidence>